<comment type="caution">
    <text evidence="1">The sequence shown here is derived from an EMBL/GenBank/DDBJ whole genome shotgun (WGS) entry which is preliminary data.</text>
</comment>
<evidence type="ECO:0000313" key="2">
    <source>
        <dbReference type="Proteomes" id="UP000670475"/>
    </source>
</evidence>
<evidence type="ECO:0000313" key="1">
    <source>
        <dbReference type="EMBL" id="MBP0456468.1"/>
    </source>
</evidence>
<accession>A0A940MD28</accession>
<gene>
    <name evidence="1" type="ORF">JFN87_02975</name>
</gene>
<dbReference type="AlphaFoldDB" id="A0A940MD28"/>
<dbReference type="EMBL" id="JAGIQL010000006">
    <property type="protein sequence ID" value="MBP0456468.1"/>
    <property type="molecule type" value="Genomic_DNA"/>
</dbReference>
<keyword evidence="2" id="KW-1185">Reference proteome</keyword>
<dbReference type="Proteomes" id="UP000670475">
    <property type="component" value="Unassembled WGS sequence"/>
</dbReference>
<sequence length="64" mass="7150">MAQRRGPVPLLRGRGTALVRRYVLAHEASRAEAWRQRARRCTLWLAVHGVDVGPRVIHGVEVAA</sequence>
<protein>
    <submittedName>
        <fullName evidence="1">Uncharacterized protein</fullName>
    </submittedName>
</protein>
<reference evidence="1" key="1">
    <citation type="submission" date="2021-03" db="EMBL/GenBank/DDBJ databases">
        <title>Whole genome sequence of Streptomyces bomunensis MMS17-BM035.</title>
        <authorList>
            <person name="Lee J.H."/>
        </authorList>
    </citation>
    <scope>NUCLEOTIDE SEQUENCE</scope>
    <source>
        <strain evidence="1">MMS17-BM035</strain>
    </source>
</reference>
<organism evidence="1 2">
    <name type="scientific">Streptomyces montanisoli</name>
    <dbReference type="NCBI Taxonomy" id="2798581"/>
    <lineage>
        <taxon>Bacteria</taxon>
        <taxon>Bacillati</taxon>
        <taxon>Actinomycetota</taxon>
        <taxon>Actinomycetes</taxon>
        <taxon>Kitasatosporales</taxon>
        <taxon>Streptomycetaceae</taxon>
        <taxon>Streptomyces</taxon>
    </lineage>
</organism>
<name>A0A940MD28_9ACTN</name>
<proteinExistence type="predicted"/>